<dbReference type="AlphaFoldDB" id="A0A2P2NJV9"/>
<sequence length="75" mass="8771">MTRRYSQILILGKYYNRLFSLAFYTIILLSLWPLEESVTWSGAFCDPARSTTSSSMEAFHLSYFGQMIAKTIIFW</sequence>
<keyword evidence="1" id="KW-1133">Transmembrane helix</keyword>
<accession>A0A2P2NJV9</accession>
<name>A0A2P2NJV9_RHIMU</name>
<keyword evidence="1" id="KW-0812">Transmembrane</keyword>
<feature type="transmembrane region" description="Helical" evidence="1">
    <location>
        <begin position="14"/>
        <end position="34"/>
    </location>
</feature>
<dbReference type="EMBL" id="GGEC01062196">
    <property type="protein sequence ID" value="MBX42680.1"/>
    <property type="molecule type" value="Transcribed_RNA"/>
</dbReference>
<protein>
    <submittedName>
        <fullName evidence="2">Uncharacterized protein</fullName>
    </submittedName>
</protein>
<reference evidence="2" key="1">
    <citation type="submission" date="2018-02" db="EMBL/GenBank/DDBJ databases">
        <title>Rhizophora mucronata_Transcriptome.</title>
        <authorList>
            <person name="Meera S.P."/>
            <person name="Sreeshan A."/>
            <person name="Augustine A."/>
        </authorList>
    </citation>
    <scope>NUCLEOTIDE SEQUENCE</scope>
    <source>
        <tissue evidence="2">Leaf</tissue>
    </source>
</reference>
<evidence type="ECO:0000313" key="2">
    <source>
        <dbReference type="EMBL" id="MBX42680.1"/>
    </source>
</evidence>
<organism evidence="2">
    <name type="scientific">Rhizophora mucronata</name>
    <name type="common">Asiatic mangrove</name>
    <dbReference type="NCBI Taxonomy" id="61149"/>
    <lineage>
        <taxon>Eukaryota</taxon>
        <taxon>Viridiplantae</taxon>
        <taxon>Streptophyta</taxon>
        <taxon>Embryophyta</taxon>
        <taxon>Tracheophyta</taxon>
        <taxon>Spermatophyta</taxon>
        <taxon>Magnoliopsida</taxon>
        <taxon>eudicotyledons</taxon>
        <taxon>Gunneridae</taxon>
        <taxon>Pentapetalae</taxon>
        <taxon>rosids</taxon>
        <taxon>fabids</taxon>
        <taxon>Malpighiales</taxon>
        <taxon>Rhizophoraceae</taxon>
        <taxon>Rhizophora</taxon>
    </lineage>
</organism>
<proteinExistence type="predicted"/>
<evidence type="ECO:0000256" key="1">
    <source>
        <dbReference type="SAM" id="Phobius"/>
    </source>
</evidence>
<keyword evidence="1" id="KW-0472">Membrane</keyword>